<dbReference type="PROSITE" id="PS50966">
    <property type="entry name" value="ZF_SWIM"/>
    <property type="match status" value="1"/>
</dbReference>
<reference evidence="7" key="2">
    <citation type="submission" date="2025-09" db="UniProtKB">
        <authorList>
            <consortium name="Ensembl"/>
        </authorList>
    </citation>
    <scope>IDENTIFICATION</scope>
</reference>
<evidence type="ECO:0000256" key="3">
    <source>
        <dbReference type="ARBA" id="ARBA00022833"/>
    </source>
</evidence>
<dbReference type="GO" id="GO:0006281">
    <property type="term" value="P:DNA repair"/>
    <property type="evidence" value="ECO:0007669"/>
    <property type="project" value="UniProtKB-ARBA"/>
</dbReference>
<dbReference type="CDD" id="cd15505">
    <property type="entry name" value="PHD_ING"/>
    <property type="match status" value="1"/>
</dbReference>
<keyword evidence="2 4" id="KW-0863">Zinc-finger</keyword>
<dbReference type="InterPro" id="IPR007527">
    <property type="entry name" value="Znf_SWIM"/>
</dbReference>
<dbReference type="Pfam" id="PF09588">
    <property type="entry name" value="YqaJ"/>
    <property type="match status" value="1"/>
</dbReference>
<evidence type="ECO:0000259" key="6">
    <source>
        <dbReference type="PROSITE" id="PS50966"/>
    </source>
</evidence>
<dbReference type="InterPro" id="IPR013083">
    <property type="entry name" value="Znf_RING/FYVE/PHD"/>
</dbReference>
<dbReference type="SMART" id="SM00249">
    <property type="entry name" value="PHD"/>
    <property type="match status" value="1"/>
</dbReference>
<feature type="domain" description="SWIM-type" evidence="6">
    <location>
        <begin position="33"/>
        <end position="70"/>
    </location>
</feature>
<evidence type="ECO:0000256" key="1">
    <source>
        <dbReference type="ARBA" id="ARBA00022723"/>
    </source>
</evidence>
<reference evidence="7" key="1">
    <citation type="submission" date="2025-08" db="UniProtKB">
        <authorList>
            <consortium name="Ensembl"/>
        </authorList>
    </citation>
    <scope>IDENTIFICATION</scope>
</reference>
<sequence>MVEYHHISETSPYCALRAKVTPSQRVTEKPHQPWVYLNKNTAAVFCAHCTCMAGLGEVCSHVAALLFKMEIAVRLGLTSRSVTDESCKWNNAFRKELEPVTITNLQHLIKGKRTKPVPSIVPSGKDSLPDLSILQSLHGVCPDAVFFTTIPRLDPEETDTESETEQLYEIVRPLRDLYQEQSEEISDDKLKIIWATYRCTAEQAKELELETKGQAVCPLWFEQRKGRITASKAHDVLVRKDKTDPDKLVQLICGSKCYDLSNVKQVKWGVNNEEKAKSAYINHAKNCHKNLNVQNVGLLVDHENPFLAASPDGLVSCDCCEKRLLEIKCPYKHRDKVIQDITDKDFCLRSDYKLKTSHRYFTQIQLQMYIFKLMFCDFVVYTNKEFIVVSIGFDVEFSALLVETCKIFFLKFVLKELVTRKLENLNSVDTQTEVVEAGGTNVWCLCKEPEYGRMIECGNTDCPTQWFHYECVNIRRCPKGKWLCPECA</sequence>
<feature type="domain" description="PHD-type" evidence="5">
    <location>
        <begin position="441"/>
        <end position="488"/>
    </location>
</feature>
<protein>
    <submittedName>
        <fullName evidence="7">Uncharacterized protein</fullName>
    </submittedName>
</protein>
<dbReference type="Gene3D" id="3.90.320.10">
    <property type="match status" value="1"/>
</dbReference>
<dbReference type="InterPro" id="IPR019786">
    <property type="entry name" value="Zinc_finger_PHD-type_CS"/>
</dbReference>
<dbReference type="InterPro" id="IPR011604">
    <property type="entry name" value="PDDEXK-like_dom_sf"/>
</dbReference>
<evidence type="ECO:0000259" key="5">
    <source>
        <dbReference type="PROSITE" id="PS50016"/>
    </source>
</evidence>
<dbReference type="InterPro" id="IPR019787">
    <property type="entry name" value="Znf_PHD-finger"/>
</dbReference>
<dbReference type="PANTHER" id="PTHR47526:SF3">
    <property type="entry name" value="PHD-TYPE DOMAIN-CONTAINING PROTEIN"/>
    <property type="match status" value="1"/>
</dbReference>
<keyword evidence="3" id="KW-0862">Zinc</keyword>
<organism evidence="7 8">
    <name type="scientific">Neogobius melanostomus</name>
    <name type="common">round goby</name>
    <dbReference type="NCBI Taxonomy" id="47308"/>
    <lineage>
        <taxon>Eukaryota</taxon>
        <taxon>Metazoa</taxon>
        <taxon>Chordata</taxon>
        <taxon>Craniata</taxon>
        <taxon>Vertebrata</taxon>
        <taxon>Euteleostomi</taxon>
        <taxon>Actinopterygii</taxon>
        <taxon>Neopterygii</taxon>
        <taxon>Teleostei</taxon>
        <taxon>Neoteleostei</taxon>
        <taxon>Acanthomorphata</taxon>
        <taxon>Gobiaria</taxon>
        <taxon>Gobiiformes</taxon>
        <taxon>Gobioidei</taxon>
        <taxon>Gobiidae</taxon>
        <taxon>Benthophilinae</taxon>
        <taxon>Neogobiini</taxon>
        <taxon>Neogobius</taxon>
    </lineage>
</organism>
<name>A0A8C6TKY7_9GOBI</name>
<dbReference type="AlphaFoldDB" id="A0A8C6TKY7"/>
<proteinExistence type="predicted"/>
<evidence type="ECO:0000256" key="2">
    <source>
        <dbReference type="ARBA" id="ARBA00022771"/>
    </source>
</evidence>
<dbReference type="CDD" id="cd22343">
    <property type="entry name" value="PDDEXK_lambda_exonuclease-like"/>
    <property type="match status" value="1"/>
</dbReference>
<accession>A0A8C6TKY7</accession>
<keyword evidence="8" id="KW-1185">Reference proteome</keyword>
<dbReference type="PROSITE" id="PS50016">
    <property type="entry name" value="ZF_PHD_2"/>
    <property type="match status" value="1"/>
</dbReference>
<dbReference type="SUPFAM" id="SSF52980">
    <property type="entry name" value="Restriction endonuclease-like"/>
    <property type="match status" value="1"/>
</dbReference>
<evidence type="ECO:0000313" key="8">
    <source>
        <dbReference type="Proteomes" id="UP000694523"/>
    </source>
</evidence>
<dbReference type="InterPro" id="IPR011335">
    <property type="entry name" value="Restrct_endonuc-II-like"/>
</dbReference>
<dbReference type="Gene3D" id="3.30.40.10">
    <property type="entry name" value="Zinc/RING finger domain, C3HC4 (zinc finger)"/>
    <property type="match status" value="1"/>
</dbReference>
<keyword evidence="1" id="KW-0479">Metal-binding</keyword>
<dbReference type="PROSITE" id="PS01359">
    <property type="entry name" value="ZF_PHD_1"/>
    <property type="match status" value="1"/>
</dbReference>
<evidence type="ECO:0000313" key="7">
    <source>
        <dbReference type="Ensembl" id="ENSNMLP00000021693.1"/>
    </source>
</evidence>
<dbReference type="InterPro" id="IPR001965">
    <property type="entry name" value="Znf_PHD"/>
</dbReference>
<dbReference type="Ensembl" id="ENSNMLT00000024313.1">
    <property type="protein sequence ID" value="ENSNMLP00000021693.1"/>
    <property type="gene ID" value="ENSNMLG00000014059.1"/>
</dbReference>
<dbReference type="Proteomes" id="UP000694523">
    <property type="component" value="Unplaced"/>
</dbReference>
<evidence type="ECO:0000256" key="4">
    <source>
        <dbReference type="PROSITE-ProRule" id="PRU00325"/>
    </source>
</evidence>
<dbReference type="PANTHER" id="PTHR47526">
    <property type="entry name" value="ATP-DEPENDENT DNA HELICASE"/>
    <property type="match status" value="1"/>
</dbReference>
<dbReference type="GO" id="GO:0008270">
    <property type="term" value="F:zinc ion binding"/>
    <property type="evidence" value="ECO:0007669"/>
    <property type="project" value="UniProtKB-KW"/>
</dbReference>
<dbReference type="InterPro" id="IPR011011">
    <property type="entry name" value="Znf_FYVE_PHD"/>
</dbReference>
<dbReference type="InterPro" id="IPR019080">
    <property type="entry name" value="YqaJ_viral_recombinase"/>
</dbReference>
<dbReference type="SUPFAM" id="SSF57903">
    <property type="entry name" value="FYVE/PHD zinc finger"/>
    <property type="match status" value="1"/>
</dbReference>